<feature type="domain" description="Metallo-beta-lactamase" evidence="1">
    <location>
        <begin position="35"/>
        <end position="222"/>
    </location>
</feature>
<geneLocation type="plasmid" evidence="2 3">
    <name>pSfHH103e</name>
</geneLocation>
<dbReference type="Gene3D" id="3.60.15.10">
    <property type="entry name" value="Ribonuclease Z/Hydroxyacylglutathione hydrolase-like"/>
    <property type="match status" value="1"/>
</dbReference>
<dbReference type="CDD" id="cd07715">
    <property type="entry name" value="TaR3-like_MBL-fold"/>
    <property type="match status" value="1"/>
</dbReference>
<name>G9AGX1_SINF1</name>
<keyword evidence="2" id="KW-0378">Hydrolase</keyword>
<keyword evidence="2" id="KW-0614">Plasmid</keyword>
<evidence type="ECO:0000259" key="1">
    <source>
        <dbReference type="SMART" id="SM00849"/>
    </source>
</evidence>
<dbReference type="InterPro" id="IPR001279">
    <property type="entry name" value="Metallo-B-lactamas"/>
</dbReference>
<dbReference type="Proteomes" id="UP000007735">
    <property type="component" value="Plasmid pSfHH103e"/>
</dbReference>
<dbReference type="SMART" id="SM00849">
    <property type="entry name" value="Lactamase_B"/>
    <property type="match status" value="1"/>
</dbReference>
<dbReference type="HOGENOM" id="CLU_031317_1_0_5"/>
<dbReference type="PANTHER" id="PTHR46018:SF2">
    <property type="entry name" value="ZINC PHOSPHODIESTERASE ELAC PROTEIN 1"/>
    <property type="match status" value="1"/>
</dbReference>
<dbReference type="PATRIC" id="fig|380.5.peg.5398"/>
<organism evidence="2 3">
    <name type="scientific">Sinorhizobium fredii (strain HH103)</name>
    <dbReference type="NCBI Taxonomy" id="1117943"/>
    <lineage>
        <taxon>Bacteria</taxon>
        <taxon>Pseudomonadati</taxon>
        <taxon>Pseudomonadota</taxon>
        <taxon>Alphaproteobacteria</taxon>
        <taxon>Hyphomicrobiales</taxon>
        <taxon>Rhizobiaceae</taxon>
        <taxon>Sinorhizobium/Ensifer group</taxon>
        <taxon>Sinorhizobium</taxon>
    </lineage>
</organism>
<dbReference type="InterPro" id="IPR036866">
    <property type="entry name" value="RibonucZ/Hydroxyglut_hydro"/>
</dbReference>
<dbReference type="Pfam" id="PF12706">
    <property type="entry name" value="Lactamase_B_2"/>
    <property type="match status" value="1"/>
</dbReference>
<proteinExistence type="predicted"/>
<dbReference type="EC" id="3.5.2.-" evidence="2"/>
<accession>G9AGX1</accession>
<protein>
    <submittedName>
        <fullName evidence="2">Hydrolase protein, beta-lactamase superfamily</fullName>
        <ecNumber evidence="2">3.5.2.-</ecNumber>
    </submittedName>
</protein>
<dbReference type="KEGG" id="sfh:SFHH103_05841"/>
<gene>
    <name evidence="2" type="ordered locus">SFHH103_05841</name>
</gene>
<evidence type="ECO:0000313" key="2">
    <source>
        <dbReference type="EMBL" id="CCF00303.1"/>
    </source>
</evidence>
<dbReference type="EMBL" id="HE616899">
    <property type="protein sequence ID" value="CCF00303.1"/>
    <property type="molecule type" value="Genomic_DNA"/>
</dbReference>
<dbReference type="GO" id="GO:0042781">
    <property type="term" value="F:3'-tRNA processing endoribonuclease activity"/>
    <property type="evidence" value="ECO:0007669"/>
    <property type="project" value="TreeGrafter"/>
</dbReference>
<evidence type="ECO:0000313" key="3">
    <source>
        <dbReference type="Proteomes" id="UP000007735"/>
    </source>
</evidence>
<dbReference type="SUPFAM" id="SSF56281">
    <property type="entry name" value="Metallo-hydrolase/oxidoreductase"/>
    <property type="match status" value="1"/>
</dbReference>
<reference evidence="2 3" key="1">
    <citation type="journal article" date="2012" name="J. Bacteriol.">
        <title>Genome sequence of the soybean symbiont Sinorhizobium fredii HH103.</title>
        <authorList>
            <person name="Weidner S."/>
            <person name="Becker A."/>
            <person name="Bonilla I."/>
            <person name="Jaenicke S."/>
            <person name="Lloret J."/>
            <person name="Margaret I."/>
            <person name="Puhler A."/>
            <person name="Ruiz-Sainz J.E."/>
            <person name="Schneiker-Bekel S."/>
            <person name="Szczepanowski R."/>
            <person name="Vinardell J.M."/>
            <person name="Zehner S."/>
            <person name="Gottfert M."/>
        </authorList>
    </citation>
    <scope>NUCLEOTIDE SEQUENCE [LARGE SCALE GENOMIC DNA]</scope>
    <source>
        <strain evidence="2 3">HH103</strain>
        <plasmid evidence="3">pSfHH103e</plasmid>
    </source>
</reference>
<dbReference type="PANTHER" id="PTHR46018">
    <property type="entry name" value="ZINC PHOSPHODIESTERASE ELAC PROTEIN 1"/>
    <property type="match status" value="1"/>
</dbReference>
<sequence>MNRNGMQDDTFRVKFWGVRGSLPVSGEQFLRYGGNTPCIEVRCGTEVLIFDAGSGLREAGLSLVSEGVSEFDVFFTHTHYDHIIGLPYFKPIYRCSSAVRFWSGHLHGKMSTAEMIDEFMRPPWFPVGPGICQASLDTVDFRPGETLSPRKDVTVRTMSLVHPGGCIGYRVDWGGRAVALIYDTEHEPGILDPELLDFIAGADLMVYDCTYLESEMAAYRGYGHSTGIHGSRLAMAAGIPRLAMFHHDPSRNDAALAAMEQEVQAFFAGAFAARDHQVIDL</sequence>
<dbReference type="AlphaFoldDB" id="G9AGX1"/>